<organism evidence="1 2">
    <name type="scientific">Rhizoctonia solani</name>
    <dbReference type="NCBI Taxonomy" id="456999"/>
    <lineage>
        <taxon>Eukaryota</taxon>
        <taxon>Fungi</taxon>
        <taxon>Dikarya</taxon>
        <taxon>Basidiomycota</taxon>
        <taxon>Agaricomycotina</taxon>
        <taxon>Agaricomycetes</taxon>
        <taxon>Cantharellales</taxon>
        <taxon>Ceratobasidiaceae</taxon>
        <taxon>Rhizoctonia</taxon>
    </lineage>
</organism>
<dbReference type="Proteomes" id="UP000650533">
    <property type="component" value="Chromosome 13"/>
</dbReference>
<dbReference type="RefSeq" id="XP_043185592.1">
    <property type="nucleotide sequence ID" value="XM_043327120.1"/>
</dbReference>
<dbReference type="AlphaFoldDB" id="A0A8H8P550"/>
<proteinExistence type="predicted"/>
<dbReference type="GeneID" id="67029583"/>
<reference evidence="1" key="1">
    <citation type="submission" date="2020-05" db="EMBL/GenBank/DDBJ databases">
        <title>Evolutionary and genomic comparisons of hybrid uninucleate and nonhybrid Rhizoctonia fungi.</title>
        <authorList>
            <person name="Li C."/>
            <person name="Chen X."/>
        </authorList>
    </citation>
    <scope>NUCLEOTIDE SEQUENCE</scope>
    <source>
        <strain evidence="1">AG-1 IA</strain>
    </source>
</reference>
<evidence type="ECO:0000313" key="1">
    <source>
        <dbReference type="EMBL" id="QRW25355.1"/>
    </source>
</evidence>
<name>A0A8H8P550_9AGAM</name>
<dbReference type="EMBL" id="CP059670">
    <property type="protein sequence ID" value="QRW25355.1"/>
    <property type="molecule type" value="Genomic_DNA"/>
</dbReference>
<accession>A0A8H8P550</accession>
<gene>
    <name evidence="1" type="ORF">RhiXN_07304</name>
</gene>
<protein>
    <submittedName>
        <fullName evidence="1">MIT (Microtubule interacting and transport) domain</fullName>
    </submittedName>
</protein>
<sequence length="155" mass="16910">MSKPSLSETKLLDDAQNAQRILFHLATNSTRPQIRNAARTAGSRALGRADLIKNAKQGAEKSAARSTLEEEQLHILKRSSRVNGINLPAWPSSIGQSFGSDDQSRSIFIDTDGAPQLSPAHSAALAGWNAPWPNYLWSTLKPPMKSCKMSYPIAR</sequence>
<dbReference type="KEGG" id="rsx:RhiXN_07304"/>
<evidence type="ECO:0000313" key="2">
    <source>
        <dbReference type="Proteomes" id="UP000650533"/>
    </source>
</evidence>